<keyword evidence="1" id="KW-0472">Membrane</keyword>
<reference evidence="2" key="1">
    <citation type="submission" date="2018-05" db="EMBL/GenBank/DDBJ databases">
        <authorList>
            <person name="Lanie J.A."/>
            <person name="Ng W.-L."/>
            <person name="Kazmierczak K.M."/>
            <person name="Andrzejewski T.M."/>
            <person name="Davidsen T.M."/>
            <person name="Wayne K.J."/>
            <person name="Tettelin H."/>
            <person name="Glass J.I."/>
            <person name="Rusch D."/>
            <person name="Podicherti R."/>
            <person name="Tsui H.-C.T."/>
            <person name="Winkler M.E."/>
        </authorList>
    </citation>
    <scope>NUCLEOTIDE SEQUENCE</scope>
</reference>
<evidence type="ECO:0000256" key="1">
    <source>
        <dbReference type="SAM" id="Phobius"/>
    </source>
</evidence>
<keyword evidence="1" id="KW-1133">Transmembrane helix</keyword>
<name>A0A382K7J2_9ZZZZ</name>
<protein>
    <submittedName>
        <fullName evidence="2">Uncharacterized protein</fullName>
    </submittedName>
</protein>
<dbReference type="PROSITE" id="PS00409">
    <property type="entry name" value="PROKAR_NTER_METHYL"/>
    <property type="match status" value="1"/>
</dbReference>
<dbReference type="AlphaFoldDB" id="A0A382K7J2"/>
<organism evidence="2">
    <name type="scientific">marine metagenome</name>
    <dbReference type="NCBI Taxonomy" id="408172"/>
    <lineage>
        <taxon>unclassified sequences</taxon>
        <taxon>metagenomes</taxon>
        <taxon>ecological metagenomes</taxon>
    </lineage>
</organism>
<sequence length="175" mass="20198">MNKNKIKNIAGLTLIEIMIGIIITSIMMAAMYTTYSVVNKTYTQVTSRAQISRSGRDIIEMIMRDVRMAGFKYFLGINEKDHPTRSPLEFNTGKKYNEESEEYENILLEDSHDPLIIIKDELGYTASDAGTDDTDTDAKTKWNTEKDLCCDKIHIVYDDYDQHDDAQPYKRYKIT</sequence>
<feature type="non-terminal residue" evidence="2">
    <location>
        <position position="175"/>
    </location>
</feature>
<feature type="transmembrane region" description="Helical" evidence="1">
    <location>
        <begin position="12"/>
        <end position="32"/>
    </location>
</feature>
<dbReference type="InterPro" id="IPR012902">
    <property type="entry name" value="N_methyl_site"/>
</dbReference>
<gene>
    <name evidence="2" type="ORF">METZ01_LOCUS273284</name>
</gene>
<evidence type="ECO:0000313" key="2">
    <source>
        <dbReference type="EMBL" id="SVC20430.1"/>
    </source>
</evidence>
<accession>A0A382K7J2</accession>
<proteinExistence type="predicted"/>
<dbReference type="EMBL" id="UINC01078911">
    <property type="protein sequence ID" value="SVC20430.1"/>
    <property type="molecule type" value="Genomic_DNA"/>
</dbReference>
<dbReference type="Pfam" id="PF07963">
    <property type="entry name" value="N_methyl"/>
    <property type="match status" value="1"/>
</dbReference>
<keyword evidence="1" id="KW-0812">Transmembrane</keyword>